<feature type="transmembrane region" description="Helical" evidence="8">
    <location>
        <begin position="201"/>
        <end position="218"/>
    </location>
</feature>
<dbReference type="PATRIC" id="fig|433924.3.peg.3740"/>
<feature type="transmembrane region" description="Helical" evidence="8">
    <location>
        <begin position="170"/>
        <end position="189"/>
    </location>
</feature>
<evidence type="ECO:0000256" key="7">
    <source>
        <dbReference type="ARBA" id="ARBA00023136"/>
    </source>
</evidence>
<keyword evidence="6 8" id="KW-1133">Transmembrane helix</keyword>
<dbReference type="RefSeq" id="WP_058641628.1">
    <property type="nucleotide sequence ID" value="NZ_LDSL01000052.1"/>
</dbReference>
<keyword evidence="10" id="KW-1185">Reference proteome</keyword>
<dbReference type="Pfam" id="PF01925">
    <property type="entry name" value="TauE"/>
    <property type="match status" value="1"/>
</dbReference>
<evidence type="ECO:0000256" key="1">
    <source>
        <dbReference type="ARBA" id="ARBA00004651"/>
    </source>
</evidence>
<sequence>MAVDAAALPTWALTAGVFVLAGAVKGLLGLGLPTVSMALLALWMPQAQAAALLVLPSLVTNLWQAGPWRAAMALLRRTAGLQIGLAAGTLGGLAVWGPPAGRIGGLLLGLALIAYAGWGLAGRAGTLTPRQARRAGPIVGVLTGLLTALTGVFVMPVVPYLQSLGLDRPALMRAMGLSFSTCTLALGIGLGGSSGMVGADVGWASVAMLAPAWLGMALGQRLQARMPVTLFRRCFFAALALLGGWMVLRA</sequence>
<comment type="caution">
    <text evidence="9">The sequence shown here is derived from an EMBL/GenBank/DDBJ whole genome shotgun (WGS) entry which is preliminary data.</text>
</comment>
<evidence type="ECO:0000256" key="6">
    <source>
        <dbReference type="ARBA" id="ARBA00022989"/>
    </source>
</evidence>
<dbReference type="PANTHER" id="PTHR30269">
    <property type="entry name" value="TRANSMEMBRANE PROTEIN YFCA"/>
    <property type="match status" value="1"/>
</dbReference>
<feature type="transmembrane region" description="Helical" evidence="8">
    <location>
        <begin position="103"/>
        <end position="121"/>
    </location>
</feature>
<feature type="transmembrane region" description="Helical" evidence="8">
    <location>
        <begin position="230"/>
        <end position="248"/>
    </location>
</feature>
<evidence type="ECO:0000256" key="8">
    <source>
        <dbReference type="RuleBase" id="RU363041"/>
    </source>
</evidence>
<dbReference type="Proteomes" id="UP000072741">
    <property type="component" value="Unassembled WGS sequence"/>
</dbReference>
<proteinExistence type="inferred from homology"/>
<feature type="transmembrane region" description="Helical" evidence="8">
    <location>
        <begin position="79"/>
        <end position="96"/>
    </location>
</feature>
<feature type="transmembrane region" description="Helical" evidence="8">
    <location>
        <begin position="136"/>
        <end position="158"/>
    </location>
</feature>
<dbReference type="InterPro" id="IPR002781">
    <property type="entry name" value="TM_pro_TauE-like"/>
</dbReference>
<evidence type="ECO:0000256" key="5">
    <source>
        <dbReference type="ARBA" id="ARBA00022692"/>
    </source>
</evidence>
<comment type="subcellular location">
    <subcellularLocation>
        <location evidence="1 8">Cell membrane</location>
        <topology evidence="1 8">Multi-pass membrane protein</topology>
    </subcellularLocation>
</comment>
<evidence type="ECO:0000256" key="2">
    <source>
        <dbReference type="ARBA" id="ARBA00009142"/>
    </source>
</evidence>
<dbReference type="InterPro" id="IPR052017">
    <property type="entry name" value="TSUP"/>
</dbReference>
<dbReference type="OrthoDB" id="9800873at2"/>
<dbReference type="EMBL" id="LDSL01000052">
    <property type="protein sequence ID" value="KTT22984.1"/>
    <property type="molecule type" value="Genomic_DNA"/>
</dbReference>
<keyword evidence="3" id="KW-0813">Transport</keyword>
<dbReference type="AlphaFoldDB" id="A0A147GZK0"/>
<evidence type="ECO:0000256" key="3">
    <source>
        <dbReference type="ARBA" id="ARBA00022448"/>
    </source>
</evidence>
<keyword evidence="5 8" id="KW-0812">Transmembrane</keyword>
<keyword evidence="7 8" id="KW-0472">Membrane</keyword>
<protein>
    <recommendedName>
        <fullName evidence="8">Probable membrane transporter protein</fullName>
    </recommendedName>
</protein>
<evidence type="ECO:0000256" key="4">
    <source>
        <dbReference type="ARBA" id="ARBA00022475"/>
    </source>
</evidence>
<feature type="transmembrane region" description="Helical" evidence="8">
    <location>
        <begin position="6"/>
        <end position="28"/>
    </location>
</feature>
<feature type="transmembrane region" description="Helical" evidence="8">
    <location>
        <begin position="40"/>
        <end position="59"/>
    </location>
</feature>
<organism evidence="9 10">
    <name type="scientific">Pseudacidovorax intermedius</name>
    <dbReference type="NCBI Taxonomy" id="433924"/>
    <lineage>
        <taxon>Bacteria</taxon>
        <taxon>Pseudomonadati</taxon>
        <taxon>Pseudomonadota</taxon>
        <taxon>Betaproteobacteria</taxon>
        <taxon>Burkholderiales</taxon>
        <taxon>Comamonadaceae</taxon>
        <taxon>Pseudacidovorax</taxon>
    </lineage>
</organism>
<gene>
    <name evidence="9" type="ORF">NS331_08800</name>
</gene>
<reference evidence="9 10" key="1">
    <citation type="journal article" date="2016" name="Front. Microbiol.">
        <title>Genomic Resource of Rice Seed Associated Bacteria.</title>
        <authorList>
            <person name="Midha S."/>
            <person name="Bansal K."/>
            <person name="Sharma S."/>
            <person name="Kumar N."/>
            <person name="Patil P.P."/>
            <person name="Chaudhry V."/>
            <person name="Patil P.B."/>
        </authorList>
    </citation>
    <scope>NUCLEOTIDE SEQUENCE [LARGE SCALE GENOMIC DNA]</scope>
    <source>
        <strain evidence="9 10">NS331</strain>
    </source>
</reference>
<comment type="similarity">
    <text evidence="2 8">Belongs to the 4-toluene sulfonate uptake permease (TSUP) (TC 2.A.102) family.</text>
</comment>
<dbReference type="GO" id="GO:0005886">
    <property type="term" value="C:plasma membrane"/>
    <property type="evidence" value="ECO:0007669"/>
    <property type="project" value="UniProtKB-SubCell"/>
</dbReference>
<accession>A0A147GZK0</accession>
<keyword evidence="4 8" id="KW-1003">Cell membrane</keyword>
<name>A0A147GZK0_9BURK</name>
<evidence type="ECO:0000313" key="9">
    <source>
        <dbReference type="EMBL" id="KTT22984.1"/>
    </source>
</evidence>
<evidence type="ECO:0000313" key="10">
    <source>
        <dbReference type="Proteomes" id="UP000072741"/>
    </source>
</evidence>
<dbReference type="PANTHER" id="PTHR30269:SF32">
    <property type="entry name" value="MEMBRANE TRANSPORTER PROTEIN-RELATED"/>
    <property type="match status" value="1"/>
</dbReference>